<proteinExistence type="predicted"/>
<feature type="binding site" evidence="5">
    <location>
        <position position="35"/>
    </location>
    <ligand>
        <name>ATP</name>
        <dbReference type="ChEBI" id="CHEBI:30616"/>
    </ligand>
</feature>
<evidence type="ECO:0000259" key="8">
    <source>
        <dbReference type="PROSITE" id="PS50011"/>
    </source>
</evidence>
<feature type="transmembrane region" description="Helical" evidence="7">
    <location>
        <begin position="446"/>
        <end position="479"/>
    </location>
</feature>
<feature type="domain" description="Protein kinase" evidence="8">
    <location>
        <begin position="7"/>
        <end position="264"/>
    </location>
</feature>
<keyword evidence="7" id="KW-0812">Transmembrane</keyword>
<keyword evidence="2 5" id="KW-0547">Nucleotide-binding</keyword>
<keyword evidence="7" id="KW-1133">Transmembrane helix</keyword>
<evidence type="ECO:0000313" key="9">
    <source>
        <dbReference type="EMBL" id="MBD8062732.1"/>
    </source>
</evidence>
<dbReference type="PANTHER" id="PTHR43289">
    <property type="entry name" value="MITOGEN-ACTIVATED PROTEIN KINASE KINASE KINASE 20-RELATED"/>
    <property type="match status" value="1"/>
</dbReference>
<dbReference type="CDD" id="cd14014">
    <property type="entry name" value="STKc_PknB_like"/>
    <property type="match status" value="1"/>
</dbReference>
<accession>A0ABR8Z3H8</accession>
<feature type="compositionally biased region" description="Low complexity" evidence="6">
    <location>
        <begin position="303"/>
        <end position="322"/>
    </location>
</feature>
<dbReference type="InterPro" id="IPR011009">
    <property type="entry name" value="Kinase-like_dom_sf"/>
</dbReference>
<dbReference type="InterPro" id="IPR017441">
    <property type="entry name" value="Protein_kinase_ATP_BS"/>
</dbReference>
<dbReference type="PROSITE" id="PS00107">
    <property type="entry name" value="PROTEIN_KINASE_ATP"/>
    <property type="match status" value="1"/>
</dbReference>
<dbReference type="PROSITE" id="PS00108">
    <property type="entry name" value="PROTEIN_KINASE_ST"/>
    <property type="match status" value="1"/>
</dbReference>
<keyword evidence="4 5" id="KW-0067">ATP-binding</keyword>
<keyword evidence="7" id="KW-0472">Membrane</keyword>
<protein>
    <submittedName>
        <fullName evidence="9">Protein kinase</fullName>
    </submittedName>
</protein>
<dbReference type="InterPro" id="IPR008271">
    <property type="entry name" value="Ser/Thr_kinase_AS"/>
</dbReference>
<evidence type="ECO:0000256" key="3">
    <source>
        <dbReference type="ARBA" id="ARBA00022777"/>
    </source>
</evidence>
<sequence length="567" mass="58346">MQGIDGYHLVRRIGAGGMGSVHEALDADGNRVAVKVLHESIAADPAARDRLRREVELLHRVRGQGVARVLDAEVDGVTAFVVTELVDGPTLEDDVREHGPLDAEELGGLAHGLAAGLRSIHAAGVTHRDLKPGNVMLAADGPVIIDFGIAQVADDVRLTQTGMVTGTPGYLDPEVLAGADPGADGDWWAWAAVLTFAATGRPPFGRGTIQAVLGRVSTGLVDTEGLPADLAVVLAAALEPDPARRLPPEEVLAALDGDWHRPALQALLGAPEPATVPRTSVLPAPPAPETRVLPPVTDRPGQAAPAEPWRAAPAEPWRAAPAEPWRAAPAAAWEAAPTDAWQGTQPWQAAPAYEQPLPVPSAPLQPAPGWGGAAPLEAPEWVRPPRPRRGAVAALGLGLSALAVLAPGSWLIGVAALVVILGAVGRGNQRLRAVRIRRGLRRSDAARAWVGAPVHLLWAAGAALPGLLLAVVVAGGGWWVVREMSGSGDEAAAVLLWAAAAAGLALAWTAPPSASAREGARVVLGGLPRQARLALVLVALATAVVLAGLVLSGSAPQPVWSPLPEPA</sequence>
<feature type="transmembrane region" description="Helical" evidence="7">
    <location>
        <begin position="392"/>
        <end position="425"/>
    </location>
</feature>
<dbReference type="RefSeq" id="WP_251839839.1">
    <property type="nucleotide sequence ID" value="NZ_JACSPO010000005.1"/>
</dbReference>
<evidence type="ECO:0000256" key="7">
    <source>
        <dbReference type="SAM" id="Phobius"/>
    </source>
</evidence>
<reference evidence="9 10" key="1">
    <citation type="submission" date="2020-08" db="EMBL/GenBank/DDBJ databases">
        <title>A Genomic Blueprint of the Chicken Gut Microbiome.</title>
        <authorList>
            <person name="Gilroy R."/>
            <person name="Ravi A."/>
            <person name="Getino M."/>
            <person name="Pursley I."/>
            <person name="Horton D.L."/>
            <person name="Alikhan N.-F."/>
            <person name="Baker D."/>
            <person name="Gharbi K."/>
            <person name="Hall N."/>
            <person name="Watson M."/>
            <person name="Adriaenssens E.M."/>
            <person name="Foster-Nyarko E."/>
            <person name="Jarju S."/>
            <person name="Secka A."/>
            <person name="Antonio M."/>
            <person name="Oren A."/>
            <person name="Chaudhuri R."/>
            <person name="La Ragione R.M."/>
            <person name="Hildebrand F."/>
            <person name="Pallen M.J."/>
        </authorList>
    </citation>
    <scope>NUCLEOTIDE SEQUENCE [LARGE SCALE GENOMIC DNA]</scope>
    <source>
        <strain evidence="9 10">Sa1BUA1</strain>
    </source>
</reference>
<dbReference type="EMBL" id="JACSPO010000005">
    <property type="protein sequence ID" value="MBD8062732.1"/>
    <property type="molecule type" value="Genomic_DNA"/>
</dbReference>
<dbReference type="SMART" id="SM00220">
    <property type="entry name" value="S_TKc"/>
    <property type="match status" value="1"/>
</dbReference>
<dbReference type="PROSITE" id="PS50011">
    <property type="entry name" value="PROTEIN_KINASE_DOM"/>
    <property type="match status" value="1"/>
</dbReference>
<dbReference type="SUPFAM" id="SSF56112">
    <property type="entry name" value="Protein kinase-like (PK-like)"/>
    <property type="match status" value="1"/>
</dbReference>
<comment type="caution">
    <text evidence="9">The sequence shown here is derived from an EMBL/GenBank/DDBJ whole genome shotgun (WGS) entry which is preliminary data.</text>
</comment>
<evidence type="ECO:0000256" key="4">
    <source>
        <dbReference type="ARBA" id="ARBA00022840"/>
    </source>
</evidence>
<dbReference type="InterPro" id="IPR000719">
    <property type="entry name" value="Prot_kinase_dom"/>
</dbReference>
<dbReference type="PANTHER" id="PTHR43289:SF34">
    <property type="entry name" value="SERINE_THREONINE-PROTEIN KINASE YBDM-RELATED"/>
    <property type="match status" value="1"/>
</dbReference>
<gene>
    <name evidence="9" type="ORF">H9624_10380</name>
</gene>
<keyword evidence="1" id="KW-0808">Transferase</keyword>
<evidence type="ECO:0000256" key="6">
    <source>
        <dbReference type="SAM" id="MobiDB-lite"/>
    </source>
</evidence>
<feature type="transmembrane region" description="Helical" evidence="7">
    <location>
        <begin position="531"/>
        <end position="551"/>
    </location>
</feature>
<evidence type="ECO:0000256" key="5">
    <source>
        <dbReference type="PROSITE-ProRule" id="PRU10141"/>
    </source>
</evidence>
<keyword evidence="3 9" id="KW-0418">Kinase</keyword>
<dbReference type="Gene3D" id="1.10.510.10">
    <property type="entry name" value="Transferase(Phosphotransferase) domain 1"/>
    <property type="match status" value="1"/>
</dbReference>
<organism evidence="9 10">
    <name type="scientific">Oceanitalea stevensii</name>
    <dbReference type="NCBI Taxonomy" id="2763072"/>
    <lineage>
        <taxon>Bacteria</taxon>
        <taxon>Bacillati</taxon>
        <taxon>Actinomycetota</taxon>
        <taxon>Actinomycetes</taxon>
        <taxon>Micrococcales</taxon>
        <taxon>Bogoriellaceae</taxon>
        <taxon>Georgenia</taxon>
    </lineage>
</organism>
<name>A0ABR8Z3H8_9MICO</name>
<evidence type="ECO:0000256" key="2">
    <source>
        <dbReference type="ARBA" id="ARBA00022741"/>
    </source>
</evidence>
<dbReference type="Pfam" id="PF00069">
    <property type="entry name" value="Pkinase"/>
    <property type="match status" value="1"/>
</dbReference>
<dbReference type="Gene3D" id="3.30.200.20">
    <property type="entry name" value="Phosphorylase Kinase, domain 1"/>
    <property type="match status" value="1"/>
</dbReference>
<evidence type="ECO:0000256" key="1">
    <source>
        <dbReference type="ARBA" id="ARBA00022679"/>
    </source>
</evidence>
<feature type="region of interest" description="Disordered" evidence="6">
    <location>
        <begin position="270"/>
        <end position="322"/>
    </location>
</feature>
<dbReference type="Proteomes" id="UP000661894">
    <property type="component" value="Unassembled WGS sequence"/>
</dbReference>
<feature type="transmembrane region" description="Helical" evidence="7">
    <location>
        <begin position="491"/>
        <end position="510"/>
    </location>
</feature>
<dbReference type="GO" id="GO:0016301">
    <property type="term" value="F:kinase activity"/>
    <property type="evidence" value="ECO:0007669"/>
    <property type="project" value="UniProtKB-KW"/>
</dbReference>
<evidence type="ECO:0000313" key="10">
    <source>
        <dbReference type="Proteomes" id="UP000661894"/>
    </source>
</evidence>
<keyword evidence="10" id="KW-1185">Reference proteome</keyword>